<keyword evidence="6" id="KW-0865">Zymogen</keyword>
<comment type="caution">
    <text evidence="10">The sequence shown here is derived from an EMBL/GenBank/DDBJ whole genome shotgun (WGS) entry which is preliminary data.</text>
</comment>
<dbReference type="SUPFAM" id="SSF50494">
    <property type="entry name" value="Trypsin-like serine proteases"/>
    <property type="match status" value="1"/>
</dbReference>
<feature type="domain" description="Peptidase S1A alpha-lytic prodomain" evidence="9">
    <location>
        <begin position="116"/>
        <end position="174"/>
    </location>
</feature>
<dbReference type="InterPro" id="IPR043504">
    <property type="entry name" value="Peptidase_S1_PA_chymotrypsin"/>
</dbReference>
<reference evidence="11" key="1">
    <citation type="journal article" date="2019" name="Int. J. Syst. Evol. Microbiol.">
        <title>The Global Catalogue of Microorganisms (GCM) 10K type strain sequencing project: providing services to taxonomists for standard genome sequencing and annotation.</title>
        <authorList>
            <consortium name="The Broad Institute Genomics Platform"/>
            <consortium name="The Broad Institute Genome Sequencing Center for Infectious Disease"/>
            <person name="Wu L."/>
            <person name="Ma J."/>
        </authorList>
    </citation>
    <scope>NUCLEOTIDE SEQUENCE [LARGE SCALE GENOMIC DNA]</scope>
    <source>
        <strain evidence="11">TBRC 1826</strain>
    </source>
</reference>
<evidence type="ECO:0000256" key="3">
    <source>
        <dbReference type="ARBA" id="ARBA00022729"/>
    </source>
</evidence>
<comment type="similarity">
    <text evidence="1">Belongs to the peptidase S1 family.</text>
</comment>
<evidence type="ECO:0000256" key="6">
    <source>
        <dbReference type="ARBA" id="ARBA00023145"/>
    </source>
</evidence>
<dbReference type="Proteomes" id="UP001595847">
    <property type="component" value="Unassembled WGS sequence"/>
</dbReference>
<dbReference type="PIRSF" id="PIRSF001134">
    <property type="entry name" value="Streptogrisin"/>
    <property type="match status" value="1"/>
</dbReference>
<feature type="signal peptide" evidence="8">
    <location>
        <begin position="1"/>
        <end position="23"/>
    </location>
</feature>
<evidence type="ECO:0000256" key="1">
    <source>
        <dbReference type="ARBA" id="ARBA00007664"/>
    </source>
</evidence>
<gene>
    <name evidence="10" type="ORF">ACFOVU_18990</name>
</gene>
<dbReference type="Pfam" id="PF02983">
    <property type="entry name" value="Pro_Al_protease"/>
    <property type="match status" value="1"/>
</dbReference>
<keyword evidence="7" id="KW-1015">Disulfide bond</keyword>
<dbReference type="EMBL" id="JBHSBH010000012">
    <property type="protein sequence ID" value="MFC3998025.1"/>
    <property type="molecule type" value="Genomic_DNA"/>
</dbReference>
<keyword evidence="2" id="KW-0645">Protease</keyword>
<dbReference type="Gene3D" id="2.40.10.10">
    <property type="entry name" value="Trypsin-like serine proteases"/>
    <property type="match status" value="2"/>
</dbReference>
<evidence type="ECO:0000256" key="7">
    <source>
        <dbReference type="ARBA" id="ARBA00023157"/>
    </source>
</evidence>
<evidence type="ECO:0000313" key="10">
    <source>
        <dbReference type="EMBL" id="MFC3998025.1"/>
    </source>
</evidence>
<evidence type="ECO:0000256" key="2">
    <source>
        <dbReference type="ARBA" id="ARBA00022670"/>
    </source>
</evidence>
<accession>A0ABV8FTQ2</accession>
<keyword evidence="3 8" id="KW-0732">Signal</keyword>
<protein>
    <submittedName>
        <fullName evidence="10">S1 family peptidase</fullName>
    </submittedName>
</protein>
<organism evidence="10 11">
    <name type="scientific">Nocardiopsis sediminis</name>
    <dbReference type="NCBI Taxonomy" id="1778267"/>
    <lineage>
        <taxon>Bacteria</taxon>
        <taxon>Bacillati</taxon>
        <taxon>Actinomycetota</taxon>
        <taxon>Actinomycetes</taxon>
        <taxon>Streptosporangiales</taxon>
        <taxon>Nocardiopsidaceae</taxon>
        <taxon>Nocardiopsis</taxon>
    </lineage>
</organism>
<dbReference type="SUPFAM" id="SSF54806">
    <property type="entry name" value="Alpha-lytic protease prodomain"/>
    <property type="match status" value="1"/>
</dbReference>
<evidence type="ECO:0000256" key="8">
    <source>
        <dbReference type="SAM" id="SignalP"/>
    </source>
</evidence>
<evidence type="ECO:0000256" key="5">
    <source>
        <dbReference type="ARBA" id="ARBA00022825"/>
    </source>
</evidence>
<evidence type="ECO:0000256" key="4">
    <source>
        <dbReference type="ARBA" id="ARBA00022801"/>
    </source>
</evidence>
<dbReference type="InterPro" id="IPR037295">
    <property type="entry name" value="Alpha-lytic_protease_prodomain"/>
</dbReference>
<proteinExistence type="inferred from homology"/>
<dbReference type="InterPro" id="IPR009003">
    <property type="entry name" value="Peptidase_S1_PA"/>
</dbReference>
<dbReference type="CDD" id="cd21112">
    <property type="entry name" value="alphaLP-like"/>
    <property type="match status" value="1"/>
</dbReference>
<evidence type="ECO:0000313" key="11">
    <source>
        <dbReference type="Proteomes" id="UP001595847"/>
    </source>
</evidence>
<dbReference type="PRINTS" id="PR00861">
    <property type="entry name" value="ALYTICPTASE"/>
</dbReference>
<dbReference type="RefSeq" id="WP_378535494.1">
    <property type="nucleotide sequence ID" value="NZ_JBHSBH010000012.1"/>
</dbReference>
<sequence length="374" mass="37392">MRKSPYIRTMGALLLGSGLVVTAATTASAEAPDVSSPAQLAAMERDLGLTTAEATELLTAQDEALATEAELAETLGSAFGGAVFDTETSELTVSVTDAAAAGTVEAAGAQARVVDHGEATLDSIVATLDDNAPDYGEGVHGWYVDLADDSVVVTVAEGATDAAEELVAEAGVDASAVTVEESAHAPETFAQIIGGNAYTINGTSRCSIGFAVSGGFVTAGHCGSVGASVSSSDGRGSVRGSVFPGRDMGWVGNVTNWTSTPYVNNYSGGRVTVTGSTEAATGASICRSGSTTGWHCGSIQSKNATVTYPQGTVSGLTRTNVCAEPGDSGGSWVSGSQAQGVTSGGSGNCSSGGTTYYQPVNPILSQWGLTLTRG</sequence>
<keyword evidence="11" id="KW-1185">Reference proteome</keyword>
<dbReference type="InterPro" id="IPR001316">
    <property type="entry name" value="Pept_S1A_streptogrisin"/>
</dbReference>
<evidence type="ECO:0000259" key="9">
    <source>
        <dbReference type="Pfam" id="PF02983"/>
    </source>
</evidence>
<feature type="chain" id="PRO_5046752365" evidence="8">
    <location>
        <begin position="24"/>
        <end position="374"/>
    </location>
</feature>
<dbReference type="InterPro" id="IPR035070">
    <property type="entry name" value="Streptogrisin_prodomain"/>
</dbReference>
<dbReference type="InterPro" id="IPR004236">
    <property type="entry name" value="Pept_S1_alpha_lytic"/>
</dbReference>
<name>A0ABV8FTQ2_9ACTN</name>
<dbReference type="Gene3D" id="3.30.300.50">
    <property type="match status" value="2"/>
</dbReference>
<keyword evidence="5" id="KW-0720">Serine protease</keyword>
<keyword evidence="4" id="KW-0378">Hydrolase</keyword>